<dbReference type="Gene3D" id="2.40.50.100">
    <property type="match status" value="1"/>
</dbReference>
<evidence type="ECO:0000259" key="4">
    <source>
        <dbReference type="Pfam" id="PF25876"/>
    </source>
</evidence>
<dbReference type="SUPFAM" id="SSF111369">
    <property type="entry name" value="HlyD-like secretion proteins"/>
    <property type="match status" value="1"/>
</dbReference>
<organism evidence="8">
    <name type="scientific">uncultured Pleomorphomonas sp</name>
    <dbReference type="NCBI Taxonomy" id="442121"/>
    <lineage>
        <taxon>Bacteria</taxon>
        <taxon>Pseudomonadati</taxon>
        <taxon>Pseudomonadota</taxon>
        <taxon>Alphaproteobacteria</taxon>
        <taxon>Hyphomicrobiales</taxon>
        <taxon>Pleomorphomonadaceae</taxon>
        <taxon>Pleomorphomonas</taxon>
        <taxon>environmental samples</taxon>
    </lineage>
</organism>
<feature type="domain" description="Multidrug resistance protein MdtA-like alpha-helical hairpin" evidence="4">
    <location>
        <begin position="101"/>
        <end position="168"/>
    </location>
</feature>
<dbReference type="RefSeq" id="WP_288196136.1">
    <property type="nucleotide sequence ID" value="NZ_LT608334.1"/>
</dbReference>
<reference evidence="8" key="1">
    <citation type="submission" date="2016-08" db="EMBL/GenBank/DDBJ databases">
        <authorList>
            <person name="Seilhamer J.J."/>
        </authorList>
    </citation>
    <scope>NUCLEOTIDE SEQUENCE</scope>
    <source>
        <strain evidence="8">86</strain>
    </source>
</reference>
<dbReference type="InterPro" id="IPR006143">
    <property type="entry name" value="RND_pump_MFP"/>
</dbReference>
<dbReference type="InterPro" id="IPR058625">
    <property type="entry name" value="MdtA-like_BSH"/>
</dbReference>
<dbReference type="AlphaFoldDB" id="A0A212LE51"/>
<evidence type="ECO:0000259" key="5">
    <source>
        <dbReference type="Pfam" id="PF25917"/>
    </source>
</evidence>
<dbReference type="GO" id="GO:0030313">
    <property type="term" value="C:cell envelope"/>
    <property type="evidence" value="ECO:0007669"/>
    <property type="project" value="UniProtKB-SubCell"/>
</dbReference>
<feature type="domain" description="Multidrug resistance protein MdtA-like barrel-sandwich hybrid" evidence="5">
    <location>
        <begin position="61"/>
        <end position="202"/>
    </location>
</feature>
<dbReference type="Gene3D" id="2.40.420.20">
    <property type="match status" value="1"/>
</dbReference>
<evidence type="ECO:0000256" key="3">
    <source>
        <dbReference type="SAM" id="Coils"/>
    </source>
</evidence>
<name>A0A212LE51_9HYPH</name>
<dbReference type="Pfam" id="PF25967">
    <property type="entry name" value="RND-MFP_C"/>
    <property type="match status" value="1"/>
</dbReference>
<feature type="domain" description="Multidrug resistance protein MdtA-like beta-barrel" evidence="6">
    <location>
        <begin position="207"/>
        <end position="298"/>
    </location>
</feature>
<accession>A0A212LE51</accession>
<proteinExistence type="inferred from homology"/>
<feature type="coiled-coil region" evidence="3">
    <location>
        <begin position="146"/>
        <end position="173"/>
    </location>
</feature>
<feature type="domain" description="Multidrug resistance protein MdtA-like C-terminal permuted SH3" evidence="7">
    <location>
        <begin position="302"/>
        <end position="363"/>
    </location>
</feature>
<keyword evidence="3" id="KW-0175">Coiled coil</keyword>
<protein>
    <submittedName>
        <fullName evidence="8">Multidrug resistance efflux transporter</fullName>
    </submittedName>
</protein>
<dbReference type="FunFam" id="2.40.420.20:FF:000001">
    <property type="entry name" value="Efflux RND transporter periplasmic adaptor subunit"/>
    <property type="match status" value="1"/>
</dbReference>
<evidence type="ECO:0000313" key="8">
    <source>
        <dbReference type="EMBL" id="SCM75805.1"/>
    </source>
</evidence>
<comment type="similarity">
    <text evidence="2">Belongs to the membrane fusion protein (MFP) (TC 8.A.1) family.</text>
</comment>
<dbReference type="GO" id="GO:0046677">
    <property type="term" value="P:response to antibiotic"/>
    <property type="evidence" value="ECO:0007669"/>
    <property type="project" value="TreeGrafter"/>
</dbReference>
<dbReference type="PROSITE" id="PS51257">
    <property type="entry name" value="PROKAR_LIPOPROTEIN"/>
    <property type="match status" value="1"/>
</dbReference>
<dbReference type="Gene3D" id="2.40.30.170">
    <property type="match status" value="1"/>
</dbReference>
<dbReference type="Pfam" id="PF25917">
    <property type="entry name" value="BSH_RND"/>
    <property type="match status" value="1"/>
</dbReference>
<dbReference type="GO" id="GO:0015721">
    <property type="term" value="P:bile acid and bile salt transport"/>
    <property type="evidence" value="ECO:0007669"/>
    <property type="project" value="TreeGrafter"/>
</dbReference>
<dbReference type="InterPro" id="IPR058624">
    <property type="entry name" value="MdtA-like_HH"/>
</dbReference>
<dbReference type="PANTHER" id="PTHR30158">
    <property type="entry name" value="ACRA/E-RELATED COMPONENT OF DRUG EFFLUX TRANSPORTER"/>
    <property type="match status" value="1"/>
</dbReference>
<dbReference type="Pfam" id="PF25944">
    <property type="entry name" value="Beta-barrel_RND"/>
    <property type="match status" value="1"/>
</dbReference>
<sequence length="393" mass="40972">MRNIGRSGGVLLMLAFIAACQPSSQSGPAPAGKIQVGYVTLQPTSVPRTIELPGRVVALATAEIRPQVDGIVRKVAFKEGGTVKAGDVLYELDDAKFKAAYAAAAAAVKKAEAATAGDRTTFERNQKLSESNAVSTQTVEESRSTLLQAEADEEAARADLETARINLENATIRAPIGGIIGVSSVSVGALVTENQTDALATIRQIDPINVDLVDSSANLLRIRDEVDSGRLGRENGKRPAVTLTLENGKPYDKAGTISLTEIAVSESTGTFTLRATFPNSPPVLLPGMFVTAKVDLGTLSGAFLVPQRAVTRGDDGVATLYVVSSDGKAELKRLTTLGTSGNAWIVTDGVAAGDRLIVDGFQKFSNGSEVEPVEATIDDDGVVHLKAAAEGGK</sequence>
<dbReference type="PANTHER" id="PTHR30158:SF3">
    <property type="entry name" value="MULTIDRUG EFFLUX PUMP SUBUNIT ACRA-RELATED"/>
    <property type="match status" value="1"/>
</dbReference>
<comment type="subcellular location">
    <subcellularLocation>
        <location evidence="1">Cell envelope</location>
    </subcellularLocation>
</comment>
<dbReference type="Gene3D" id="1.10.287.470">
    <property type="entry name" value="Helix hairpin bin"/>
    <property type="match status" value="1"/>
</dbReference>
<dbReference type="InterPro" id="IPR058627">
    <property type="entry name" value="MdtA-like_C"/>
</dbReference>
<dbReference type="GO" id="GO:0005886">
    <property type="term" value="C:plasma membrane"/>
    <property type="evidence" value="ECO:0007669"/>
    <property type="project" value="TreeGrafter"/>
</dbReference>
<dbReference type="GO" id="GO:0022857">
    <property type="term" value="F:transmembrane transporter activity"/>
    <property type="evidence" value="ECO:0007669"/>
    <property type="project" value="InterPro"/>
</dbReference>
<dbReference type="InterPro" id="IPR058626">
    <property type="entry name" value="MdtA-like_b-barrel"/>
</dbReference>
<dbReference type="Pfam" id="PF25876">
    <property type="entry name" value="HH_MFP_RND"/>
    <property type="match status" value="1"/>
</dbReference>
<evidence type="ECO:0000256" key="1">
    <source>
        <dbReference type="ARBA" id="ARBA00004196"/>
    </source>
</evidence>
<evidence type="ECO:0000259" key="7">
    <source>
        <dbReference type="Pfam" id="PF25967"/>
    </source>
</evidence>
<gene>
    <name evidence="8" type="primary">mdtE</name>
    <name evidence="8" type="ORF">KL86PLE_30253</name>
</gene>
<evidence type="ECO:0000256" key="2">
    <source>
        <dbReference type="ARBA" id="ARBA00009477"/>
    </source>
</evidence>
<evidence type="ECO:0000259" key="6">
    <source>
        <dbReference type="Pfam" id="PF25944"/>
    </source>
</evidence>
<dbReference type="NCBIfam" id="TIGR01730">
    <property type="entry name" value="RND_mfp"/>
    <property type="match status" value="1"/>
</dbReference>
<dbReference type="EMBL" id="FMJD01000007">
    <property type="protein sequence ID" value="SCM75805.1"/>
    <property type="molecule type" value="Genomic_DNA"/>
</dbReference>